<feature type="transmembrane region" description="Helical" evidence="9">
    <location>
        <begin position="197"/>
        <end position="215"/>
    </location>
</feature>
<dbReference type="SUPFAM" id="SSF158472">
    <property type="entry name" value="HAMP domain-like"/>
    <property type="match status" value="1"/>
</dbReference>
<evidence type="ECO:0000256" key="2">
    <source>
        <dbReference type="ARBA" id="ARBA00004370"/>
    </source>
</evidence>
<sequence>MIRNKIIYGYALVLGIALTGSVSGLMVGNYYQQKALHDRQNAAKKLKFLSNLQLRILYNRPAKQLSPYIGDAQGFRRESAKFLQQIQQIQKLLATQHTSQQGSNVTDLQSLLDQYEVKVAIFLEQAKNVVQQVDKLTTSPADKEKARKLIVQLVQSPEFITFIELPDQIQGFYNLAEKQEQAAEVALSKAETLRTKIIVTGLMLSIIIAIVLTIYTSNAIAAPIQTVTNIAQQVTKESNFDLQAPITSNDEVGILANTMNQLIQQVKQLLQKLNQKNVDLQQALKTLNQQQSELIQYEKMSSLGQLVAGVAHEINNPVNFIHGNLLHMENCTQDLLNFIQLFQKYYPHPVPEIEREAEEIDLEFLQEDFPKMLASMKVGTERIRQIVLSLRNFSRLDEAELKLVDIHEGIDSTLMILQHRLKAQGERPQIKVSKDYSHLPLVECYVGQLNQVFMNILANAIDALEVSHQNQIMIRTELVDEDWVKIAIADNGSGISETIQQRIFDPFFTTKPIGKGTGMGMSISYQIITERHGGKLELFSTVGKGTEFVIQIPIRQEIRKVV</sequence>
<dbReference type="CDD" id="cd06225">
    <property type="entry name" value="HAMP"/>
    <property type="match status" value="1"/>
</dbReference>
<evidence type="ECO:0000256" key="1">
    <source>
        <dbReference type="ARBA" id="ARBA00000085"/>
    </source>
</evidence>
<feature type="domain" description="Histidine kinase" evidence="10">
    <location>
        <begin position="309"/>
        <end position="556"/>
    </location>
</feature>
<dbReference type="PROSITE" id="PS50109">
    <property type="entry name" value="HIS_KIN"/>
    <property type="match status" value="1"/>
</dbReference>
<evidence type="ECO:0000259" key="10">
    <source>
        <dbReference type="PROSITE" id="PS50109"/>
    </source>
</evidence>
<dbReference type="GO" id="GO:0016301">
    <property type="term" value="F:kinase activity"/>
    <property type="evidence" value="ECO:0007669"/>
    <property type="project" value="UniProtKB-KW"/>
</dbReference>
<dbReference type="Proteomes" id="UP000660381">
    <property type="component" value="Unassembled WGS sequence"/>
</dbReference>
<evidence type="ECO:0000259" key="11">
    <source>
        <dbReference type="PROSITE" id="PS50885"/>
    </source>
</evidence>
<organism evidence="12 13">
    <name type="scientific">Anabaena catenula FACHB-362</name>
    <dbReference type="NCBI Taxonomy" id="2692877"/>
    <lineage>
        <taxon>Bacteria</taxon>
        <taxon>Bacillati</taxon>
        <taxon>Cyanobacteriota</taxon>
        <taxon>Cyanophyceae</taxon>
        <taxon>Nostocales</taxon>
        <taxon>Nostocaceae</taxon>
        <taxon>Anabaena</taxon>
    </lineage>
</organism>
<dbReference type="SMART" id="SM00387">
    <property type="entry name" value="HATPase_c"/>
    <property type="match status" value="1"/>
</dbReference>
<dbReference type="EMBL" id="JACJTQ010000003">
    <property type="protein sequence ID" value="MBD2690845.1"/>
    <property type="molecule type" value="Genomic_DNA"/>
</dbReference>
<dbReference type="CDD" id="cd00082">
    <property type="entry name" value="HisKA"/>
    <property type="match status" value="1"/>
</dbReference>
<evidence type="ECO:0000313" key="13">
    <source>
        <dbReference type="Proteomes" id="UP000660381"/>
    </source>
</evidence>
<reference evidence="12 13" key="1">
    <citation type="journal article" date="2020" name="ISME J.">
        <title>Comparative genomics reveals insights into cyanobacterial evolution and habitat adaptation.</title>
        <authorList>
            <person name="Chen M.Y."/>
            <person name="Teng W.K."/>
            <person name="Zhao L."/>
            <person name="Hu C.X."/>
            <person name="Zhou Y.K."/>
            <person name="Han B.P."/>
            <person name="Song L.R."/>
            <person name="Shu W.S."/>
        </authorList>
    </citation>
    <scope>NUCLEOTIDE SEQUENCE [LARGE SCALE GENOMIC DNA]</scope>
    <source>
        <strain evidence="12 13">FACHB-362</strain>
    </source>
</reference>
<evidence type="ECO:0000256" key="6">
    <source>
        <dbReference type="ARBA" id="ARBA00022777"/>
    </source>
</evidence>
<keyword evidence="13" id="KW-1185">Reference proteome</keyword>
<evidence type="ECO:0000256" key="7">
    <source>
        <dbReference type="ARBA" id="ARBA00023012"/>
    </source>
</evidence>
<evidence type="ECO:0000256" key="8">
    <source>
        <dbReference type="SAM" id="Coils"/>
    </source>
</evidence>
<comment type="subcellular location">
    <subcellularLocation>
        <location evidence="2">Membrane</location>
    </subcellularLocation>
</comment>
<dbReference type="InterPro" id="IPR003661">
    <property type="entry name" value="HisK_dim/P_dom"/>
</dbReference>
<evidence type="ECO:0000256" key="9">
    <source>
        <dbReference type="SAM" id="Phobius"/>
    </source>
</evidence>
<dbReference type="PANTHER" id="PTHR43065">
    <property type="entry name" value="SENSOR HISTIDINE KINASE"/>
    <property type="match status" value="1"/>
</dbReference>
<dbReference type="RefSeq" id="WP_190905389.1">
    <property type="nucleotide sequence ID" value="NZ_JACJTQ010000003.1"/>
</dbReference>
<keyword evidence="8" id="KW-0175">Coiled coil</keyword>
<keyword evidence="9" id="KW-1133">Transmembrane helix</keyword>
<accession>A0ABR8IZV0</accession>
<keyword evidence="6 12" id="KW-0418">Kinase</keyword>
<evidence type="ECO:0000256" key="5">
    <source>
        <dbReference type="ARBA" id="ARBA00022679"/>
    </source>
</evidence>
<feature type="transmembrane region" description="Helical" evidence="9">
    <location>
        <begin position="6"/>
        <end position="31"/>
    </location>
</feature>
<dbReference type="SMART" id="SM00304">
    <property type="entry name" value="HAMP"/>
    <property type="match status" value="1"/>
</dbReference>
<comment type="catalytic activity">
    <reaction evidence="1">
        <text>ATP + protein L-histidine = ADP + protein N-phospho-L-histidine.</text>
        <dbReference type="EC" id="2.7.13.3"/>
    </reaction>
</comment>
<dbReference type="Gene3D" id="1.10.287.130">
    <property type="match status" value="1"/>
</dbReference>
<dbReference type="InterPro" id="IPR004358">
    <property type="entry name" value="Sig_transdc_His_kin-like_C"/>
</dbReference>
<dbReference type="PANTHER" id="PTHR43065:SF50">
    <property type="entry name" value="HISTIDINE KINASE"/>
    <property type="match status" value="1"/>
</dbReference>
<protein>
    <recommendedName>
        <fullName evidence="3">histidine kinase</fullName>
        <ecNumber evidence="3">2.7.13.3</ecNumber>
    </recommendedName>
</protein>
<feature type="domain" description="HAMP" evidence="11">
    <location>
        <begin position="218"/>
        <end position="271"/>
    </location>
</feature>
<dbReference type="SUPFAM" id="SSF55874">
    <property type="entry name" value="ATPase domain of HSP90 chaperone/DNA topoisomerase II/histidine kinase"/>
    <property type="match status" value="1"/>
</dbReference>
<dbReference type="InterPro" id="IPR036097">
    <property type="entry name" value="HisK_dim/P_sf"/>
</dbReference>
<dbReference type="Pfam" id="PF00672">
    <property type="entry name" value="HAMP"/>
    <property type="match status" value="1"/>
</dbReference>
<comment type="caution">
    <text evidence="12">The sequence shown here is derived from an EMBL/GenBank/DDBJ whole genome shotgun (WGS) entry which is preliminary data.</text>
</comment>
<evidence type="ECO:0000256" key="3">
    <source>
        <dbReference type="ARBA" id="ARBA00012438"/>
    </source>
</evidence>
<dbReference type="PROSITE" id="PS50885">
    <property type="entry name" value="HAMP"/>
    <property type="match status" value="1"/>
</dbReference>
<proteinExistence type="predicted"/>
<dbReference type="Gene3D" id="6.10.340.10">
    <property type="match status" value="1"/>
</dbReference>
<feature type="coiled-coil region" evidence="8">
    <location>
        <begin position="256"/>
        <end position="300"/>
    </location>
</feature>
<dbReference type="Gene3D" id="3.30.565.10">
    <property type="entry name" value="Histidine kinase-like ATPase, C-terminal domain"/>
    <property type="match status" value="1"/>
</dbReference>
<name>A0ABR8IZV0_9NOST</name>
<dbReference type="SUPFAM" id="SSF47384">
    <property type="entry name" value="Homodimeric domain of signal transducing histidine kinase"/>
    <property type="match status" value="1"/>
</dbReference>
<keyword evidence="5" id="KW-0808">Transferase</keyword>
<keyword evidence="4" id="KW-0597">Phosphoprotein</keyword>
<dbReference type="InterPro" id="IPR005467">
    <property type="entry name" value="His_kinase_dom"/>
</dbReference>
<dbReference type="Pfam" id="PF02518">
    <property type="entry name" value="HATPase_c"/>
    <property type="match status" value="1"/>
</dbReference>
<dbReference type="EC" id="2.7.13.3" evidence="3"/>
<keyword evidence="7" id="KW-0902">Two-component regulatory system</keyword>
<evidence type="ECO:0000256" key="4">
    <source>
        <dbReference type="ARBA" id="ARBA00022553"/>
    </source>
</evidence>
<dbReference type="InterPro" id="IPR003594">
    <property type="entry name" value="HATPase_dom"/>
</dbReference>
<keyword evidence="9" id="KW-0812">Transmembrane</keyword>
<dbReference type="PRINTS" id="PR00344">
    <property type="entry name" value="BCTRLSENSOR"/>
</dbReference>
<dbReference type="InterPro" id="IPR036890">
    <property type="entry name" value="HATPase_C_sf"/>
</dbReference>
<dbReference type="InterPro" id="IPR003660">
    <property type="entry name" value="HAMP_dom"/>
</dbReference>
<keyword evidence="9" id="KW-0472">Membrane</keyword>
<gene>
    <name evidence="12" type="ORF">H6G68_03580</name>
</gene>
<evidence type="ECO:0000313" key="12">
    <source>
        <dbReference type="EMBL" id="MBD2690845.1"/>
    </source>
</evidence>